<gene>
    <name evidence="1" type="ORF">WA026_001350</name>
</gene>
<organism evidence="1 2">
    <name type="scientific">Henosepilachna vigintioctopunctata</name>
    <dbReference type="NCBI Taxonomy" id="420089"/>
    <lineage>
        <taxon>Eukaryota</taxon>
        <taxon>Metazoa</taxon>
        <taxon>Ecdysozoa</taxon>
        <taxon>Arthropoda</taxon>
        <taxon>Hexapoda</taxon>
        <taxon>Insecta</taxon>
        <taxon>Pterygota</taxon>
        <taxon>Neoptera</taxon>
        <taxon>Endopterygota</taxon>
        <taxon>Coleoptera</taxon>
        <taxon>Polyphaga</taxon>
        <taxon>Cucujiformia</taxon>
        <taxon>Coccinelloidea</taxon>
        <taxon>Coccinellidae</taxon>
        <taxon>Epilachninae</taxon>
        <taxon>Epilachnini</taxon>
        <taxon>Henosepilachna</taxon>
    </lineage>
</organism>
<evidence type="ECO:0000313" key="1">
    <source>
        <dbReference type="EMBL" id="KAK9883153.1"/>
    </source>
</evidence>
<sequence>MPSMESHKQISIKSPSQFLINYKPCIRRRLTSGKKFDCGVFHKLLRMPVPLLLAPADLAGPGDWKWVAKVEIQRSEGIKNVPEDAPCDGAPPPQDLPYNTDCFPSDASVMKVVCRHEFSAKICIRVKIYSPKGTIRVKVSP</sequence>
<reference evidence="1 2" key="1">
    <citation type="submission" date="2023-03" db="EMBL/GenBank/DDBJ databases">
        <title>Genome insight into feeding habits of ladybird beetles.</title>
        <authorList>
            <person name="Li H.-S."/>
            <person name="Huang Y.-H."/>
            <person name="Pang H."/>
        </authorList>
    </citation>
    <scope>NUCLEOTIDE SEQUENCE [LARGE SCALE GENOMIC DNA]</scope>
    <source>
        <strain evidence="1">SYSU_2023b</strain>
        <tissue evidence="1">Whole body</tissue>
    </source>
</reference>
<protein>
    <submittedName>
        <fullName evidence="1">Uncharacterized protein</fullName>
    </submittedName>
</protein>
<proteinExistence type="predicted"/>
<name>A0AAW1UPN3_9CUCU</name>
<keyword evidence="2" id="KW-1185">Reference proteome</keyword>
<dbReference type="Proteomes" id="UP001431783">
    <property type="component" value="Unassembled WGS sequence"/>
</dbReference>
<dbReference type="AlphaFoldDB" id="A0AAW1UPN3"/>
<comment type="caution">
    <text evidence="1">The sequence shown here is derived from an EMBL/GenBank/DDBJ whole genome shotgun (WGS) entry which is preliminary data.</text>
</comment>
<evidence type="ECO:0000313" key="2">
    <source>
        <dbReference type="Proteomes" id="UP001431783"/>
    </source>
</evidence>
<accession>A0AAW1UPN3</accession>
<dbReference type="EMBL" id="JARQZJ010000091">
    <property type="protein sequence ID" value="KAK9883153.1"/>
    <property type="molecule type" value="Genomic_DNA"/>
</dbReference>